<gene>
    <name evidence="2" type="ORF">CLPU_53c00020</name>
</gene>
<accession>A0A0L0W619</accession>
<dbReference type="Proteomes" id="UP000037267">
    <property type="component" value="Unassembled WGS sequence"/>
</dbReference>
<keyword evidence="1" id="KW-0812">Transmembrane</keyword>
<keyword evidence="1" id="KW-1133">Transmembrane helix</keyword>
<dbReference type="EMBL" id="LGSS01000053">
    <property type="protein sequence ID" value="KNF06946.1"/>
    <property type="molecule type" value="Genomic_DNA"/>
</dbReference>
<proteinExistence type="predicted"/>
<protein>
    <recommendedName>
        <fullName evidence="4">Bacteriocin UviB</fullName>
    </recommendedName>
</protein>
<dbReference type="Pfam" id="PF10960">
    <property type="entry name" value="Holin_BhlA"/>
    <property type="match status" value="1"/>
</dbReference>
<evidence type="ECO:0000313" key="2">
    <source>
        <dbReference type="EMBL" id="KNF06946.1"/>
    </source>
</evidence>
<name>A0A0L0W619_GOTPU</name>
<evidence type="ECO:0000313" key="3">
    <source>
        <dbReference type="Proteomes" id="UP000037267"/>
    </source>
</evidence>
<dbReference type="AlphaFoldDB" id="A0A0L0W619"/>
<keyword evidence="3" id="KW-1185">Reference proteome</keyword>
<dbReference type="PATRIC" id="fig|1503.3.peg.2510"/>
<evidence type="ECO:0008006" key="4">
    <source>
        <dbReference type="Google" id="ProtNLM"/>
    </source>
</evidence>
<feature type="transmembrane region" description="Helical" evidence="1">
    <location>
        <begin position="6"/>
        <end position="27"/>
    </location>
</feature>
<dbReference type="RefSeq" id="WP_050379135.1">
    <property type="nucleotide sequence ID" value="NZ_LGSS01000053.1"/>
</dbReference>
<organism evidence="2 3">
    <name type="scientific">Gottschalkia purinilytica</name>
    <name type="common">Clostridium purinilyticum</name>
    <dbReference type="NCBI Taxonomy" id="1503"/>
    <lineage>
        <taxon>Bacteria</taxon>
        <taxon>Bacillati</taxon>
        <taxon>Bacillota</taxon>
        <taxon>Tissierellia</taxon>
        <taxon>Tissierellales</taxon>
        <taxon>Gottschalkiaceae</taxon>
        <taxon>Gottschalkia</taxon>
    </lineage>
</organism>
<dbReference type="OrthoDB" id="2680433at2"/>
<evidence type="ECO:0000256" key="1">
    <source>
        <dbReference type="SAM" id="Phobius"/>
    </source>
</evidence>
<reference evidence="3" key="1">
    <citation type="submission" date="2015-07" db="EMBL/GenBank/DDBJ databases">
        <title>Draft genome sequence of the purine-degrading Gottschalkia purinilyticum DSM 1384 (formerly Clostridium purinilyticum).</title>
        <authorList>
            <person name="Poehlein A."/>
            <person name="Schiel-Bengelsdorf B."/>
            <person name="Bengelsdorf F.R."/>
            <person name="Daniel R."/>
            <person name="Duerre P."/>
        </authorList>
    </citation>
    <scope>NUCLEOTIDE SEQUENCE [LARGE SCALE GENOMIC DNA]</scope>
    <source>
        <strain evidence="3">DSM 1384</strain>
    </source>
</reference>
<dbReference type="InterPro" id="IPR024405">
    <property type="entry name" value="Phage_BhlA/UviB"/>
</dbReference>
<sequence>MEQEIIKIALSQGLWAVLFVFMLFYVLRENSKREANYQDIIKELSEKFNIVEDVKEDVREIKKKIFH</sequence>
<comment type="caution">
    <text evidence="2">The sequence shown here is derived from an EMBL/GenBank/DDBJ whole genome shotgun (WGS) entry which is preliminary data.</text>
</comment>
<keyword evidence="1" id="KW-0472">Membrane</keyword>